<keyword evidence="3" id="KW-1185">Reference proteome</keyword>
<evidence type="ECO:0000313" key="2">
    <source>
        <dbReference type="EMBL" id="CAK5277340.1"/>
    </source>
</evidence>
<accession>A0AAD2HM38</accession>
<proteinExistence type="predicted"/>
<reference evidence="2" key="1">
    <citation type="submission" date="2023-11" db="EMBL/GenBank/DDBJ databases">
        <authorList>
            <person name="De Vega J J."/>
            <person name="De Vega J J."/>
        </authorList>
    </citation>
    <scope>NUCLEOTIDE SEQUENCE</scope>
</reference>
<dbReference type="AlphaFoldDB" id="A0AAD2HM38"/>
<evidence type="ECO:0000256" key="1">
    <source>
        <dbReference type="SAM" id="MobiDB-lite"/>
    </source>
</evidence>
<gene>
    <name evidence="2" type="ORF">MYCIT1_LOCUS26295</name>
</gene>
<dbReference type="SUPFAM" id="SSF53474">
    <property type="entry name" value="alpha/beta-Hydrolases"/>
    <property type="match status" value="1"/>
</dbReference>
<sequence>MSVSYPLQTARPPVHPPSKYASLILPIFPPPSRALDPLPVLTEAQRTAEFKTGWIRTTHLVPSAYLRSTSPAHSGPPPPATESDSKEERKAANSARAKWVQTVAESPRGRHERVLWNVVNRYARKELSEEDQGITLVVGHANGFPKEIWEPALLDLLSLPSGQIISEIWAWEAAHHGASYQLNLSRGVPWAACEWADDTRDFLNFFLHFLPSEPASAELPVHLPVVAPTESALRKVRGFSSRKIFLAGHSVNGCCSAWAAIIHPRLFTSIVLIDPVIVRQLEPVELAEAEKNPEPSLAEGAVARRDLWPSRDAALKSFSANPFFAGWDPRVLSAYVTYGLVATKPGGPVTLAMPALQEALVFEGTRTSAPAWDLLHTLDPRLPIRFLIPGEDKSGGIGGEAATRERVWLRPVNASNIRIKTAGHLIVQEAPADVARELNAVIAQEVSGTRAKL</sequence>
<dbReference type="InterPro" id="IPR029058">
    <property type="entry name" value="AB_hydrolase_fold"/>
</dbReference>
<evidence type="ECO:0000313" key="3">
    <source>
        <dbReference type="Proteomes" id="UP001295794"/>
    </source>
</evidence>
<dbReference type="EMBL" id="CAVNYO010000419">
    <property type="protein sequence ID" value="CAK5277340.1"/>
    <property type="molecule type" value="Genomic_DNA"/>
</dbReference>
<name>A0AAD2HM38_9AGAR</name>
<dbReference type="Proteomes" id="UP001295794">
    <property type="component" value="Unassembled WGS sequence"/>
</dbReference>
<comment type="caution">
    <text evidence="2">The sequence shown here is derived from an EMBL/GenBank/DDBJ whole genome shotgun (WGS) entry which is preliminary data.</text>
</comment>
<protein>
    <recommendedName>
        <fullName evidence="4">AB hydrolase-1 domain-containing protein</fullName>
    </recommendedName>
</protein>
<evidence type="ECO:0008006" key="4">
    <source>
        <dbReference type="Google" id="ProtNLM"/>
    </source>
</evidence>
<organism evidence="2 3">
    <name type="scientific">Mycena citricolor</name>
    <dbReference type="NCBI Taxonomy" id="2018698"/>
    <lineage>
        <taxon>Eukaryota</taxon>
        <taxon>Fungi</taxon>
        <taxon>Dikarya</taxon>
        <taxon>Basidiomycota</taxon>
        <taxon>Agaricomycotina</taxon>
        <taxon>Agaricomycetes</taxon>
        <taxon>Agaricomycetidae</taxon>
        <taxon>Agaricales</taxon>
        <taxon>Marasmiineae</taxon>
        <taxon>Mycenaceae</taxon>
        <taxon>Mycena</taxon>
    </lineage>
</organism>
<feature type="region of interest" description="Disordered" evidence="1">
    <location>
        <begin position="67"/>
        <end position="103"/>
    </location>
</feature>
<dbReference type="Gene3D" id="3.40.50.1820">
    <property type="entry name" value="alpha/beta hydrolase"/>
    <property type="match status" value="1"/>
</dbReference>